<dbReference type="EMBL" id="VSKL01000002">
    <property type="protein sequence ID" value="TYB73708.1"/>
    <property type="molecule type" value="Genomic_DNA"/>
</dbReference>
<protein>
    <submittedName>
        <fullName evidence="1">Uncharacterized protein</fullName>
    </submittedName>
</protein>
<proteinExistence type="predicted"/>
<dbReference type="OrthoDB" id="1445655at2"/>
<reference evidence="1 2" key="1">
    <citation type="submission" date="2019-08" db="EMBL/GenBank/DDBJ databases">
        <title>Genomes of Antarctic Bizionia species.</title>
        <authorList>
            <person name="Bowman J.P."/>
        </authorList>
    </citation>
    <scope>NUCLEOTIDE SEQUENCE [LARGE SCALE GENOMIC DNA]</scope>
    <source>
        <strain evidence="1 2">APA-1</strain>
    </source>
</reference>
<name>A0A5D0QZ08_9FLAO</name>
<evidence type="ECO:0000313" key="1">
    <source>
        <dbReference type="EMBL" id="TYB73708.1"/>
    </source>
</evidence>
<keyword evidence="2" id="KW-1185">Reference proteome</keyword>
<evidence type="ECO:0000313" key="2">
    <source>
        <dbReference type="Proteomes" id="UP000324358"/>
    </source>
</evidence>
<accession>A0A5D0QZ08</accession>
<gene>
    <name evidence="1" type="ORF">ES675_08640</name>
</gene>
<comment type="caution">
    <text evidence="1">The sequence shown here is derived from an EMBL/GenBank/DDBJ whole genome shotgun (WGS) entry which is preliminary data.</text>
</comment>
<dbReference type="Proteomes" id="UP000324358">
    <property type="component" value="Unassembled WGS sequence"/>
</dbReference>
<organism evidence="1 2">
    <name type="scientific">Bizionia algoritergicola</name>
    <dbReference type="NCBI Taxonomy" id="291187"/>
    <lineage>
        <taxon>Bacteria</taxon>
        <taxon>Pseudomonadati</taxon>
        <taxon>Bacteroidota</taxon>
        <taxon>Flavobacteriia</taxon>
        <taxon>Flavobacteriales</taxon>
        <taxon>Flavobacteriaceae</taxon>
        <taxon>Bizionia</taxon>
    </lineage>
</organism>
<dbReference type="RefSeq" id="WP_066254694.1">
    <property type="nucleotide sequence ID" value="NZ_VSKL01000002.1"/>
</dbReference>
<dbReference type="AlphaFoldDB" id="A0A5D0QZ08"/>
<sequence length="101" mass="11637">MHAQGYAKDSLQIKVYTEITYQNREAEGIKLITVFCDYCSESQTTKIGYEALNRAYDERYNPDNILENGTKKLAIIIRISKDDFLEMNTETANDSLQKNSE</sequence>